<dbReference type="Pfam" id="PF04927">
    <property type="entry name" value="SMP"/>
    <property type="match status" value="3"/>
</dbReference>
<evidence type="ECO:0000256" key="1">
    <source>
        <dbReference type="ARBA" id="ARBA00010733"/>
    </source>
</evidence>
<protein>
    <submittedName>
        <fullName evidence="5">Late embryogenesis abundant protein D-34-like</fullName>
    </submittedName>
</protein>
<gene>
    <name evidence="5" type="primary">LOC120274847</name>
</gene>
<evidence type="ECO:0000313" key="5">
    <source>
        <dbReference type="RefSeq" id="XP_039137321.1"/>
    </source>
</evidence>
<feature type="domain" description="SMP" evidence="3">
    <location>
        <begin position="203"/>
        <end position="262"/>
    </location>
</feature>
<organism evidence="4 5">
    <name type="scientific">Dioscorea cayennensis subsp. rotundata</name>
    <name type="common">White Guinea yam</name>
    <name type="synonym">Dioscorea rotundata</name>
    <dbReference type="NCBI Taxonomy" id="55577"/>
    <lineage>
        <taxon>Eukaryota</taxon>
        <taxon>Viridiplantae</taxon>
        <taxon>Streptophyta</taxon>
        <taxon>Embryophyta</taxon>
        <taxon>Tracheophyta</taxon>
        <taxon>Spermatophyta</taxon>
        <taxon>Magnoliopsida</taxon>
        <taxon>Liliopsida</taxon>
        <taxon>Dioscoreales</taxon>
        <taxon>Dioscoreaceae</taxon>
        <taxon>Dioscorea</taxon>
    </lineage>
</organism>
<comment type="similarity">
    <text evidence="1">Belongs to the LEA type SMP family.</text>
</comment>
<evidence type="ECO:0000259" key="3">
    <source>
        <dbReference type="Pfam" id="PF04927"/>
    </source>
</evidence>
<dbReference type="AlphaFoldDB" id="A0AB40CBP2"/>
<proteinExistence type="inferred from homology"/>
<sequence length="265" mass="26762">MSQGQPRRGEISIGGQEPIKYGDVFEVSGELAGEVVKPEDAAMMQAAETVGLGHTQPGGPAAVMQSAAKENELAGIVSHGEASDLTAQLGVSVTDSHLPGLHQVTESVAGQVVAQYPSPAPPSPPAGGAPRTNIRDVISIGEALEAVAFTAGDKPVSRSDAAAIQAAEARVTGGAVAVSGGLAAEAQAAASANELTMSNENKITLSDVLSDASRKLVGGDKEATREDAERVVGAEMRNNPAMVTHPGGVADTVASAARLNQEIYP</sequence>
<name>A0AB40CBP2_DIOCR</name>
<dbReference type="Proteomes" id="UP001515500">
    <property type="component" value="Chromosome 13"/>
</dbReference>
<dbReference type="PANTHER" id="PTHR31174:SF7">
    <property type="entry name" value="LATE EMBRYOGENESIS ABUNDANT PROTEIN 31-RELATED"/>
    <property type="match status" value="1"/>
</dbReference>
<evidence type="ECO:0000313" key="4">
    <source>
        <dbReference type="Proteomes" id="UP001515500"/>
    </source>
</evidence>
<evidence type="ECO:0000256" key="2">
    <source>
        <dbReference type="ARBA" id="ARBA00022737"/>
    </source>
</evidence>
<dbReference type="PANTHER" id="PTHR31174">
    <property type="entry name" value="SEED MATURATION FAMILY PROTEIN"/>
    <property type="match status" value="1"/>
</dbReference>
<keyword evidence="2" id="KW-0677">Repeat</keyword>
<keyword evidence="4" id="KW-1185">Reference proteome</keyword>
<reference evidence="5" key="1">
    <citation type="submission" date="2025-08" db="UniProtKB">
        <authorList>
            <consortium name="RefSeq"/>
        </authorList>
    </citation>
    <scope>IDENTIFICATION</scope>
</reference>
<feature type="domain" description="SMP" evidence="3">
    <location>
        <begin position="19"/>
        <end position="72"/>
    </location>
</feature>
<dbReference type="GeneID" id="120274847"/>
<accession>A0AB40CBP2</accession>
<feature type="domain" description="SMP" evidence="3">
    <location>
        <begin position="138"/>
        <end position="194"/>
    </location>
</feature>
<dbReference type="RefSeq" id="XP_039137321.1">
    <property type="nucleotide sequence ID" value="XM_039281387.1"/>
</dbReference>
<dbReference type="InterPro" id="IPR042971">
    <property type="entry name" value="LEA_SMP"/>
</dbReference>
<dbReference type="InterPro" id="IPR007011">
    <property type="entry name" value="LEA_SMP_dom"/>
</dbReference>